<sequence length="365" mass="42051">MEYQSLVSIIMPVYNAEKYLSKCIDSILNQSYKNLELILVNDGSKDKSGFICDEYAKNDHRITVIHQENSGPSAARNNGIKAAQGTYIQFVDSDDSMEADMTKNLVEAMNNTVQLVLCGYHSIELNDGNTTITKRVPLTQGTLQHTEFIECFGELYNNQMINPLWNKLYVKDIIKEFNISFIEELNMGEDLLFNLAYIKVCGQISVITDPLYNYIIFNNNSLTRSFKKGYFENQQMLFRQIRDLLQETNSYTGVNRDFVEATYAKSIVRCFSNLFHDGSNLTTNEQKGQISNIINDDYVRENFLYFKDGNLQKQLIGYLIQHKSINGIYYFFKLKGVTRNKIRPLFDLVKTFTSKNSSRNKVGMV</sequence>
<feature type="domain" description="Glycosyltransferase 2-like" evidence="4">
    <location>
        <begin position="8"/>
        <end position="175"/>
    </location>
</feature>
<evidence type="ECO:0000256" key="3">
    <source>
        <dbReference type="ARBA" id="ARBA00022679"/>
    </source>
</evidence>
<dbReference type="AlphaFoldDB" id="A0A372LIM7"/>
<comment type="caution">
    <text evidence="5">The sequence shown here is derived from an EMBL/GenBank/DDBJ whole genome shotgun (WGS) entry which is preliminary data.</text>
</comment>
<dbReference type="GO" id="GO:0016757">
    <property type="term" value="F:glycosyltransferase activity"/>
    <property type="evidence" value="ECO:0007669"/>
    <property type="project" value="UniProtKB-KW"/>
</dbReference>
<keyword evidence="2" id="KW-0328">Glycosyltransferase</keyword>
<dbReference type="InterPro" id="IPR029044">
    <property type="entry name" value="Nucleotide-diphossugar_trans"/>
</dbReference>
<dbReference type="EMBL" id="QVTD01000003">
    <property type="protein sequence ID" value="RFU65822.1"/>
    <property type="molecule type" value="Genomic_DNA"/>
</dbReference>
<dbReference type="Proteomes" id="UP000262939">
    <property type="component" value="Unassembled WGS sequence"/>
</dbReference>
<dbReference type="PANTHER" id="PTHR22916">
    <property type="entry name" value="GLYCOSYLTRANSFERASE"/>
    <property type="match status" value="1"/>
</dbReference>
<accession>A0A372LIM7</accession>
<dbReference type="Gene3D" id="3.90.550.10">
    <property type="entry name" value="Spore Coat Polysaccharide Biosynthesis Protein SpsA, Chain A"/>
    <property type="match status" value="1"/>
</dbReference>
<organism evidence="5 6">
    <name type="scientific">Peribacillus glennii</name>
    <dbReference type="NCBI Taxonomy" id="2303991"/>
    <lineage>
        <taxon>Bacteria</taxon>
        <taxon>Bacillati</taxon>
        <taxon>Bacillota</taxon>
        <taxon>Bacilli</taxon>
        <taxon>Bacillales</taxon>
        <taxon>Bacillaceae</taxon>
        <taxon>Peribacillus</taxon>
    </lineage>
</organism>
<dbReference type="PANTHER" id="PTHR22916:SF51">
    <property type="entry name" value="GLYCOSYLTRANSFERASE EPSH-RELATED"/>
    <property type="match status" value="1"/>
</dbReference>
<dbReference type="SUPFAM" id="SSF53448">
    <property type="entry name" value="Nucleotide-diphospho-sugar transferases"/>
    <property type="match status" value="1"/>
</dbReference>
<keyword evidence="3 5" id="KW-0808">Transferase</keyword>
<evidence type="ECO:0000313" key="5">
    <source>
        <dbReference type="EMBL" id="RFU65822.1"/>
    </source>
</evidence>
<dbReference type="CDD" id="cd00761">
    <property type="entry name" value="Glyco_tranf_GTA_type"/>
    <property type="match status" value="1"/>
</dbReference>
<evidence type="ECO:0000313" key="6">
    <source>
        <dbReference type="Proteomes" id="UP000262939"/>
    </source>
</evidence>
<gene>
    <name evidence="5" type="ORF">D0466_08115</name>
</gene>
<reference evidence="5 6" key="1">
    <citation type="submission" date="2018-08" db="EMBL/GenBank/DDBJ databases">
        <title>Bacillus chawlae sp. nov., Bacillus glennii sp. nov., and Bacillus saganii sp. nov. Isolated from the Vehicle Assembly Building at Kennedy Space Center where the Viking Spacecraft were Assembled.</title>
        <authorList>
            <person name="Seuylemezian A."/>
            <person name="Vaishampayan P."/>
        </authorList>
    </citation>
    <scope>NUCLEOTIDE SEQUENCE [LARGE SCALE GENOMIC DNA]</scope>
    <source>
        <strain evidence="5 6">V44-8</strain>
    </source>
</reference>
<proteinExistence type="inferred from homology"/>
<protein>
    <submittedName>
        <fullName evidence="5">Glycosyltransferase</fullName>
    </submittedName>
</protein>
<evidence type="ECO:0000259" key="4">
    <source>
        <dbReference type="Pfam" id="PF00535"/>
    </source>
</evidence>
<dbReference type="Pfam" id="PF00535">
    <property type="entry name" value="Glycos_transf_2"/>
    <property type="match status" value="1"/>
</dbReference>
<comment type="similarity">
    <text evidence="1">Belongs to the glycosyltransferase 2 family.</text>
</comment>
<evidence type="ECO:0000256" key="1">
    <source>
        <dbReference type="ARBA" id="ARBA00006739"/>
    </source>
</evidence>
<evidence type="ECO:0000256" key="2">
    <source>
        <dbReference type="ARBA" id="ARBA00022676"/>
    </source>
</evidence>
<dbReference type="InterPro" id="IPR001173">
    <property type="entry name" value="Glyco_trans_2-like"/>
</dbReference>
<dbReference type="OrthoDB" id="396512at2"/>
<name>A0A372LIM7_9BACI</name>
<dbReference type="RefSeq" id="WP_117321993.1">
    <property type="nucleotide sequence ID" value="NZ_QVTD01000003.1"/>
</dbReference>
<keyword evidence="6" id="KW-1185">Reference proteome</keyword>